<dbReference type="EMBL" id="CAJOBP010107671">
    <property type="protein sequence ID" value="CAF4993854.1"/>
    <property type="molecule type" value="Genomic_DNA"/>
</dbReference>
<dbReference type="SUPFAM" id="SSF75553">
    <property type="entry name" value="Smc hinge domain"/>
    <property type="match status" value="1"/>
</dbReference>
<keyword evidence="4" id="KW-1185">Reference proteome</keyword>
<dbReference type="InterPro" id="IPR010935">
    <property type="entry name" value="SMC_hinge"/>
</dbReference>
<dbReference type="Pfam" id="PF06470">
    <property type="entry name" value="SMC_hinge"/>
    <property type="match status" value="1"/>
</dbReference>
<evidence type="ECO:0000313" key="2">
    <source>
        <dbReference type="EMBL" id="CAF4982527.1"/>
    </source>
</evidence>
<accession>A0A821ZZA6</accession>
<dbReference type="EMBL" id="CAJOBP010103460">
    <property type="protein sequence ID" value="CAF4982527.1"/>
    <property type="molecule type" value="Genomic_DNA"/>
</dbReference>
<protein>
    <recommendedName>
        <fullName evidence="1">SMC hinge domain-containing protein</fullName>
    </recommendedName>
</protein>
<evidence type="ECO:0000313" key="3">
    <source>
        <dbReference type="EMBL" id="CAF4993854.1"/>
    </source>
</evidence>
<dbReference type="GO" id="GO:0051276">
    <property type="term" value="P:chromosome organization"/>
    <property type="evidence" value="ECO:0007669"/>
    <property type="project" value="InterPro"/>
</dbReference>
<dbReference type="Gene3D" id="3.30.70.1620">
    <property type="match status" value="1"/>
</dbReference>
<dbReference type="AlphaFoldDB" id="A0A821ZZA6"/>
<dbReference type="GO" id="GO:0005524">
    <property type="term" value="F:ATP binding"/>
    <property type="evidence" value="ECO:0007669"/>
    <property type="project" value="InterPro"/>
</dbReference>
<dbReference type="InterPro" id="IPR036277">
    <property type="entry name" value="SMC_hinge_sf"/>
</dbReference>
<evidence type="ECO:0000313" key="4">
    <source>
        <dbReference type="Proteomes" id="UP000663873"/>
    </source>
</evidence>
<dbReference type="GO" id="GO:0005694">
    <property type="term" value="C:chromosome"/>
    <property type="evidence" value="ECO:0007669"/>
    <property type="project" value="InterPro"/>
</dbReference>
<evidence type="ECO:0000259" key="1">
    <source>
        <dbReference type="Pfam" id="PF06470"/>
    </source>
</evidence>
<gene>
    <name evidence="2" type="ORF">UJA718_LOCUS49388</name>
    <name evidence="3" type="ORF">UJA718_LOCUS49974</name>
</gene>
<dbReference type="Proteomes" id="UP000663873">
    <property type="component" value="Unassembled WGS sequence"/>
</dbReference>
<feature type="domain" description="SMC hinge" evidence="1">
    <location>
        <begin position="10"/>
        <end position="55"/>
    </location>
</feature>
<reference evidence="3" key="1">
    <citation type="submission" date="2021-02" db="EMBL/GenBank/DDBJ databases">
        <authorList>
            <person name="Nowell W R."/>
        </authorList>
    </citation>
    <scope>NUCLEOTIDE SEQUENCE</scope>
</reference>
<organism evidence="3 4">
    <name type="scientific">Rotaria socialis</name>
    <dbReference type="NCBI Taxonomy" id="392032"/>
    <lineage>
        <taxon>Eukaryota</taxon>
        <taxon>Metazoa</taxon>
        <taxon>Spiralia</taxon>
        <taxon>Gnathifera</taxon>
        <taxon>Rotifera</taxon>
        <taxon>Eurotatoria</taxon>
        <taxon>Bdelloidea</taxon>
        <taxon>Philodinida</taxon>
        <taxon>Philodinidae</taxon>
        <taxon>Rotaria</taxon>
    </lineage>
</organism>
<feature type="non-terminal residue" evidence="3">
    <location>
        <position position="55"/>
    </location>
</feature>
<proteinExistence type="predicted"/>
<sequence>MLRHAHQANRHFDVPQLAPNTYRLFDLIDINDPAYKNTFYYVLRDTLVVDNIDDA</sequence>
<name>A0A821ZZA6_9BILA</name>
<comment type="caution">
    <text evidence="3">The sequence shown here is derived from an EMBL/GenBank/DDBJ whole genome shotgun (WGS) entry which is preliminary data.</text>
</comment>